<reference evidence="2" key="1">
    <citation type="submission" date="2014-02" db="EMBL/GenBank/DDBJ databases">
        <authorList>
            <person name="Gan H."/>
        </authorList>
    </citation>
    <scope>NUCLEOTIDE SEQUENCE [LARGE SCALE GENOMIC DNA]</scope>
    <source>
        <strain evidence="2">S1</strain>
    </source>
</reference>
<keyword evidence="2" id="KW-1185">Reference proteome</keyword>
<accession>A0A1L1PKR7</accession>
<proteinExistence type="predicted"/>
<dbReference type="Proteomes" id="UP000028878">
    <property type="component" value="Unassembled WGS sequence"/>
</dbReference>
<sequence>MPVLSGLLLSSPPSTGAAFAVNAVHGTNGQLVWANSPKAGFALNVATAGEVQAPTALRQNFHVQLAQSTSQGMFLLGQRRNLLIHRGS</sequence>
<evidence type="ECO:0000313" key="2">
    <source>
        <dbReference type="Proteomes" id="UP000028878"/>
    </source>
</evidence>
<name>A0A1L1PKR7_HYDIT</name>
<dbReference type="RefSeq" id="WP_009519815.1">
    <property type="nucleotide sequence ID" value="NZ_CCAE010000060.1"/>
</dbReference>
<gene>
    <name evidence="1" type="ORF">BN948_04420</name>
</gene>
<evidence type="ECO:0000313" key="1">
    <source>
        <dbReference type="EMBL" id="CDN89980.1"/>
    </source>
</evidence>
<dbReference type="EMBL" id="CCAE010000060">
    <property type="protein sequence ID" value="CDN89980.1"/>
    <property type="molecule type" value="Genomic_DNA"/>
</dbReference>
<protein>
    <submittedName>
        <fullName evidence="1">Uncharacterized protein</fullName>
    </submittedName>
</protein>
<organism evidence="1 2">
    <name type="scientific">Hydrogenophaga intermedia</name>
    <dbReference type="NCBI Taxonomy" id="65786"/>
    <lineage>
        <taxon>Bacteria</taxon>
        <taxon>Pseudomonadati</taxon>
        <taxon>Pseudomonadota</taxon>
        <taxon>Betaproteobacteria</taxon>
        <taxon>Burkholderiales</taxon>
        <taxon>Comamonadaceae</taxon>
        <taxon>Hydrogenophaga</taxon>
    </lineage>
</organism>
<reference evidence="2" key="2">
    <citation type="submission" date="2014-11" db="EMBL/GenBank/DDBJ databases">
        <title>Draft genome sequence of Hydrogenophaga intermedia S1.</title>
        <authorList>
            <person name="Gan H.M."/>
            <person name="Chew T.H."/>
            <person name="Stolz A."/>
        </authorList>
    </citation>
    <scope>NUCLEOTIDE SEQUENCE [LARGE SCALE GENOMIC DNA]</scope>
    <source>
        <strain evidence="2">S1</strain>
    </source>
</reference>
<dbReference type="AlphaFoldDB" id="A0A1L1PKR7"/>